<accession>A0ABD3PY30</accession>
<name>A0ABD3PY30_9STRA</name>
<dbReference type="PANTHER" id="PTHR46361:SF3">
    <property type="entry name" value="ELECTRON CARRIER_ PROTEIN DISULFIDE OXIDOREDUCTASE"/>
    <property type="match status" value="1"/>
</dbReference>
<feature type="domain" description="DUF547" evidence="1">
    <location>
        <begin position="124"/>
        <end position="247"/>
    </location>
</feature>
<evidence type="ECO:0000313" key="3">
    <source>
        <dbReference type="Proteomes" id="UP001516023"/>
    </source>
</evidence>
<dbReference type="Pfam" id="PF04784">
    <property type="entry name" value="DUF547"/>
    <property type="match status" value="1"/>
</dbReference>
<organism evidence="2 3">
    <name type="scientific">Cyclotella cryptica</name>
    <dbReference type="NCBI Taxonomy" id="29204"/>
    <lineage>
        <taxon>Eukaryota</taxon>
        <taxon>Sar</taxon>
        <taxon>Stramenopiles</taxon>
        <taxon>Ochrophyta</taxon>
        <taxon>Bacillariophyta</taxon>
        <taxon>Coscinodiscophyceae</taxon>
        <taxon>Thalassiosirophycidae</taxon>
        <taxon>Stephanodiscales</taxon>
        <taxon>Stephanodiscaceae</taxon>
        <taxon>Cyclotella</taxon>
    </lineage>
</organism>
<evidence type="ECO:0000259" key="1">
    <source>
        <dbReference type="Pfam" id="PF04784"/>
    </source>
</evidence>
<evidence type="ECO:0000313" key="2">
    <source>
        <dbReference type="EMBL" id="KAL3792985.1"/>
    </source>
</evidence>
<dbReference type="Proteomes" id="UP001516023">
    <property type="component" value="Unassembled WGS sequence"/>
</dbReference>
<sequence>MYGKSAFGLCIASPSMSYASSEKETNGKYIVLNDGHFEVEAYTIEMRKTLIVFYSSQYTDEGGEERDSMGVVNRITDLWSQLESKYSQNGLVDYLAIGTDSDFTKLENEMNKLRNISLENMREDRDELTAFVINVYNVLIRVAFVIAGIPKSDLSRLSFFDTVAVNVGGDIYTFNDMENGILRANSVPPYHLAKPFPKGDRRESLALSSVDPRIHFALNCGAKSCPPVKQYTAKGLNDELQVSAIEFCQNKSNVSIDEERGELRLSKIFKWYMNDFASSRGVLPKQVSKYLIGMDQDSLDRLLRKGNVKTEFLNYDWTTNDTNSKRFG</sequence>
<proteinExistence type="predicted"/>
<dbReference type="InterPro" id="IPR006869">
    <property type="entry name" value="DUF547"/>
</dbReference>
<comment type="caution">
    <text evidence="2">The sequence shown here is derived from an EMBL/GenBank/DDBJ whole genome shotgun (WGS) entry which is preliminary data.</text>
</comment>
<dbReference type="AlphaFoldDB" id="A0ABD3PY30"/>
<dbReference type="EMBL" id="JABMIG020000096">
    <property type="protein sequence ID" value="KAL3792985.1"/>
    <property type="molecule type" value="Genomic_DNA"/>
</dbReference>
<reference evidence="2 3" key="1">
    <citation type="journal article" date="2020" name="G3 (Bethesda)">
        <title>Improved Reference Genome for Cyclotella cryptica CCMP332, a Model for Cell Wall Morphogenesis, Salinity Adaptation, and Lipid Production in Diatoms (Bacillariophyta).</title>
        <authorList>
            <person name="Roberts W.R."/>
            <person name="Downey K.M."/>
            <person name="Ruck E.C."/>
            <person name="Traller J.C."/>
            <person name="Alverson A.J."/>
        </authorList>
    </citation>
    <scope>NUCLEOTIDE SEQUENCE [LARGE SCALE GENOMIC DNA]</scope>
    <source>
        <strain evidence="2 3">CCMP332</strain>
    </source>
</reference>
<gene>
    <name evidence="2" type="ORF">HJC23_010998</name>
</gene>
<keyword evidence="3" id="KW-1185">Reference proteome</keyword>
<dbReference type="PANTHER" id="PTHR46361">
    <property type="entry name" value="ELECTRON CARRIER/ PROTEIN DISULFIDE OXIDOREDUCTASE"/>
    <property type="match status" value="1"/>
</dbReference>
<protein>
    <recommendedName>
        <fullName evidence="1">DUF547 domain-containing protein</fullName>
    </recommendedName>
</protein>